<name>A0A0G4IRC8_PLABS</name>
<dbReference type="InterPro" id="IPR013922">
    <property type="entry name" value="Cyclin_PHO80-like"/>
</dbReference>
<dbReference type="PANTHER" id="PTHR15615">
    <property type="match status" value="1"/>
</dbReference>
<proteinExistence type="predicted"/>
<reference evidence="2 3" key="1">
    <citation type="submission" date="2015-02" db="EMBL/GenBank/DDBJ databases">
        <authorList>
            <person name="Chooi Y.-H."/>
        </authorList>
    </citation>
    <scope>NUCLEOTIDE SEQUENCE [LARGE SCALE GENOMIC DNA]</scope>
    <source>
        <strain evidence="2">E3</strain>
    </source>
</reference>
<dbReference type="Pfam" id="PF08613">
    <property type="entry name" value="Cyclin"/>
    <property type="match status" value="1"/>
</dbReference>
<sequence>MGMLGVVVALAVVGQATGCAIDEDERDARVVAAVACIVSQLCAANDDLLGNSNLGKSTMPLTDYIRRLWAGSEFTLSEVIASMIYFDRIGQISKAIVPTTNAHRAFLTCLLMASKVYNDYSVKNSDLARLGGISAPEMNDLERMYAKLIKFTLLVSAETYEDYRKLLAAHIEQEPQCTCQSESSVNQYRRPDSLMLHGEH</sequence>
<dbReference type="InterPro" id="IPR036915">
    <property type="entry name" value="Cyclin-like_sf"/>
</dbReference>
<dbReference type="OrthoDB" id="337735at2759"/>
<dbReference type="Proteomes" id="UP000039324">
    <property type="component" value="Unassembled WGS sequence"/>
</dbReference>
<dbReference type="AlphaFoldDB" id="A0A0G4IRC8"/>
<dbReference type="EMBL" id="CDSF01000080">
    <property type="protein sequence ID" value="CEO97699.1"/>
    <property type="molecule type" value="Genomic_DNA"/>
</dbReference>
<organism evidence="2 3">
    <name type="scientific">Plasmodiophora brassicae</name>
    <name type="common">Clubroot disease agent</name>
    <dbReference type="NCBI Taxonomy" id="37360"/>
    <lineage>
        <taxon>Eukaryota</taxon>
        <taxon>Sar</taxon>
        <taxon>Rhizaria</taxon>
        <taxon>Endomyxa</taxon>
        <taxon>Phytomyxea</taxon>
        <taxon>Plasmodiophorida</taxon>
        <taxon>Plasmodiophoridae</taxon>
        <taxon>Plasmodiophora</taxon>
    </lineage>
</organism>
<dbReference type="GO" id="GO:0019901">
    <property type="term" value="F:protein kinase binding"/>
    <property type="evidence" value="ECO:0007669"/>
    <property type="project" value="InterPro"/>
</dbReference>
<dbReference type="SUPFAM" id="SSF47954">
    <property type="entry name" value="Cyclin-like"/>
    <property type="match status" value="1"/>
</dbReference>
<feature type="signal peptide" evidence="1">
    <location>
        <begin position="1"/>
        <end position="18"/>
    </location>
</feature>
<dbReference type="STRING" id="37360.A0A0G4IRC8"/>
<dbReference type="PANTHER" id="PTHR15615:SF108">
    <property type="entry name" value="PROTEIN CNPPD1"/>
    <property type="match status" value="1"/>
</dbReference>
<evidence type="ECO:0000256" key="1">
    <source>
        <dbReference type="SAM" id="SignalP"/>
    </source>
</evidence>
<evidence type="ECO:0000313" key="3">
    <source>
        <dbReference type="Proteomes" id="UP000039324"/>
    </source>
</evidence>
<dbReference type="Gene3D" id="1.10.472.10">
    <property type="entry name" value="Cyclin-like"/>
    <property type="match status" value="1"/>
</dbReference>
<feature type="chain" id="PRO_5005193512" description="Cyclin-like domain-containing protein" evidence="1">
    <location>
        <begin position="19"/>
        <end position="200"/>
    </location>
</feature>
<evidence type="ECO:0000313" key="2">
    <source>
        <dbReference type="EMBL" id="CEO97699.1"/>
    </source>
</evidence>
<keyword evidence="1" id="KW-0732">Signal</keyword>
<keyword evidence="3" id="KW-1185">Reference proteome</keyword>
<evidence type="ECO:0008006" key="4">
    <source>
        <dbReference type="Google" id="ProtNLM"/>
    </source>
</evidence>
<protein>
    <recommendedName>
        <fullName evidence="4">Cyclin-like domain-containing protein</fullName>
    </recommendedName>
</protein>
<accession>A0A0G4IRC8</accession>
<dbReference type="SMR" id="A0A0G4IRC8"/>
<gene>
    <name evidence="2" type="ORF">PBRA_005813</name>
</gene>